<dbReference type="HAMAP" id="MF_04160">
    <property type="entry name" value="NUCL_HEAD_T4"/>
    <property type="match status" value="1"/>
</dbReference>
<dbReference type="AlphaFoldDB" id="A0A383CRG6"/>
<dbReference type="EMBL" id="UINC01210648">
    <property type="protein sequence ID" value="SVE34208.1"/>
    <property type="molecule type" value="Genomic_DNA"/>
</dbReference>
<protein>
    <recommendedName>
        <fullName evidence="1">TnsA endonuclease N-terminal domain-containing protein</fullName>
    </recommendedName>
</protein>
<feature type="domain" description="TnsA endonuclease N-terminal" evidence="1">
    <location>
        <begin position="47"/>
        <end position="141"/>
    </location>
</feature>
<evidence type="ECO:0000259" key="1">
    <source>
        <dbReference type="Pfam" id="PF08722"/>
    </source>
</evidence>
<dbReference type="GO" id="GO:0004527">
    <property type="term" value="F:exonuclease activity"/>
    <property type="evidence" value="ECO:0007669"/>
    <property type="project" value="InterPro"/>
</dbReference>
<name>A0A383CRG6_9ZZZZ</name>
<proteinExistence type="inferred from homology"/>
<accession>A0A383CRG6</accession>
<dbReference type="InterPro" id="IPR046390">
    <property type="entry name" value="NUCL_HEAD_T4"/>
</dbReference>
<feature type="non-terminal residue" evidence="2">
    <location>
        <position position="1"/>
    </location>
</feature>
<dbReference type="Gene3D" id="3.40.91.30">
    <property type="match status" value="1"/>
</dbReference>
<dbReference type="Pfam" id="PF08722">
    <property type="entry name" value="Tn7_TnsA-like_N"/>
    <property type="match status" value="1"/>
</dbReference>
<organism evidence="2">
    <name type="scientific">marine metagenome</name>
    <dbReference type="NCBI Taxonomy" id="408172"/>
    <lineage>
        <taxon>unclassified sequences</taxon>
        <taxon>metagenomes</taxon>
        <taxon>ecological metagenomes</taxon>
    </lineage>
</organism>
<reference evidence="2" key="1">
    <citation type="submission" date="2018-05" db="EMBL/GenBank/DDBJ databases">
        <authorList>
            <person name="Lanie J.A."/>
            <person name="Ng W.-L."/>
            <person name="Kazmierczak K.M."/>
            <person name="Andrzejewski T.M."/>
            <person name="Davidsen T.M."/>
            <person name="Wayne K.J."/>
            <person name="Tettelin H."/>
            <person name="Glass J.I."/>
            <person name="Rusch D."/>
            <person name="Podicherti R."/>
            <person name="Tsui H.-C.T."/>
            <person name="Winkler M.E."/>
        </authorList>
    </citation>
    <scope>NUCLEOTIDE SEQUENCE</scope>
</reference>
<gene>
    <name evidence="2" type="ORF">METZ01_LOCUS487062</name>
</gene>
<dbReference type="GO" id="GO:0004519">
    <property type="term" value="F:endonuclease activity"/>
    <property type="evidence" value="ECO:0007669"/>
    <property type="project" value="InterPro"/>
</dbReference>
<dbReference type="InterPro" id="IPR014833">
    <property type="entry name" value="TnsA_N"/>
</dbReference>
<sequence length="147" mass="17779">VPLLHIYMRIKKGFYKPKNISKYKGDYRKIFHRSGLELRFMRYLDGNDSVLKWSSEEIVIPYRSPIDGKVHRYFPDFWVKTAQGETLIEIKPKIQTKPPKPKPNRRRFIREVKVWGVNEAKWKAAMTYCEARNWNWQILTEQDLTKY</sequence>
<evidence type="ECO:0000313" key="2">
    <source>
        <dbReference type="EMBL" id="SVE34208.1"/>
    </source>
</evidence>